<gene>
    <name evidence="2" type="ORF">HMPREF0168_2294</name>
</gene>
<feature type="transmembrane region" description="Helical" evidence="1">
    <location>
        <begin position="81"/>
        <end position="111"/>
    </location>
</feature>
<protein>
    <submittedName>
        <fullName evidence="2">Uncharacterized protein</fullName>
    </submittedName>
</protein>
<feature type="transmembrane region" description="Helical" evidence="1">
    <location>
        <begin position="243"/>
        <end position="262"/>
    </location>
</feature>
<dbReference type="Proteomes" id="UP000003323">
    <property type="component" value="Unassembled WGS sequence"/>
</dbReference>
<evidence type="ECO:0000313" key="2">
    <source>
        <dbReference type="EMBL" id="EFM40314.1"/>
    </source>
</evidence>
<dbReference type="AlphaFoldDB" id="E0QAY6"/>
<feature type="transmembrane region" description="Helical" evidence="1">
    <location>
        <begin position="168"/>
        <end position="192"/>
    </location>
</feature>
<feature type="transmembrane region" description="Helical" evidence="1">
    <location>
        <begin position="347"/>
        <end position="363"/>
    </location>
</feature>
<feature type="transmembrane region" description="Helical" evidence="1">
    <location>
        <begin position="12"/>
        <end position="31"/>
    </location>
</feature>
<feature type="transmembrane region" description="Helical" evidence="1">
    <location>
        <begin position="315"/>
        <end position="340"/>
    </location>
</feature>
<evidence type="ECO:0000256" key="1">
    <source>
        <dbReference type="SAM" id="Phobius"/>
    </source>
</evidence>
<feature type="transmembrane region" description="Helical" evidence="1">
    <location>
        <begin position="123"/>
        <end position="147"/>
    </location>
</feature>
<dbReference type="HOGENOM" id="CLU_679104_0_0_11"/>
<organism evidence="2 3">
    <name type="scientific">Bifidobacterium dentium ATCC 27679</name>
    <dbReference type="NCBI Taxonomy" id="871562"/>
    <lineage>
        <taxon>Bacteria</taxon>
        <taxon>Bacillati</taxon>
        <taxon>Actinomycetota</taxon>
        <taxon>Actinomycetes</taxon>
        <taxon>Bifidobacteriales</taxon>
        <taxon>Bifidobacteriaceae</taxon>
        <taxon>Bifidobacterium</taxon>
    </lineage>
</organism>
<reference evidence="2 3" key="1">
    <citation type="submission" date="2010-08" db="EMBL/GenBank/DDBJ databases">
        <authorList>
            <person name="Muzny D."/>
            <person name="Qin X."/>
            <person name="Deng J."/>
            <person name="Jiang H."/>
            <person name="Liu Y."/>
            <person name="Qu J."/>
            <person name="Song X.-Z."/>
            <person name="Zhang L."/>
            <person name="Thornton R."/>
            <person name="Coyle M."/>
            <person name="Francisco L."/>
            <person name="Jackson L."/>
            <person name="Javaid M."/>
            <person name="Korchina V."/>
            <person name="Kovar C."/>
            <person name="Mata R."/>
            <person name="Mathew T."/>
            <person name="Ngo R."/>
            <person name="Nguyen L."/>
            <person name="Nguyen N."/>
            <person name="Okwuonu G."/>
            <person name="Ongeri F."/>
            <person name="Pham C."/>
            <person name="Simmons D."/>
            <person name="Wilczek-Boney K."/>
            <person name="Hale W."/>
            <person name="Jakkamsetti A."/>
            <person name="Pham P."/>
            <person name="Ruth R."/>
            <person name="San Lucas F."/>
            <person name="Warren J."/>
            <person name="Zhang J."/>
            <person name="Zhao Z."/>
            <person name="Zhou C."/>
            <person name="Zhu D."/>
            <person name="Lee S."/>
            <person name="Bess C."/>
            <person name="Blankenburg K."/>
            <person name="Forbes L."/>
            <person name="Fu Q."/>
            <person name="Gubbala S."/>
            <person name="Hirani K."/>
            <person name="Jayaseelan J.C."/>
            <person name="Lara F."/>
            <person name="Munidasa M."/>
            <person name="Palculict T."/>
            <person name="Patil S."/>
            <person name="Pu L.-L."/>
            <person name="Saada N."/>
            <person name="Tang L."/>
            <person name="Weissenberger G."/>
            <person name="Zhu Y."/>
            <person name="Hemphill L."/>
            <person name="Shang Y."/>
            <person name="Youmans B."/>
            <person name="Ayvaz T."/>
            <person name="Ross M."/>
            <person name="Santibanez J."/>
            <person name="Aqrawi P."/>
            <person name="Gross S."/>
            <person name="Joshi V."/>
            <person name="Fowler G."/>
            <person name="Nazareth L."/>
            <person name="Reid J."/>
            <person name="Worley K."/>
            <person name="Petrosino J."/>
            <person name="Highlander S."/>
            <person name="Gibbs R."/>
        </authorList>
    </citation>
    <scope>NUCLEOTIDE SEQUENCE [LARGE SCALE GENOMIC DNA]</scope>
    <source>
        <strain evidence="2 3">ATCC 27679</strain>
    </source>
</reference>
<feature type="transmembrane region" description="Helical" evidence="1">
    <location>
        <begin position="208"/>
        <end position="231"/>
    </location>
</feature>
<name>E0QAY6_9BIFI</name>
<keyword evidence="1" id="KW-1133">Transmembrane helix</keyword>
<accession>E0QAY6</accession>
<dbReference type="EMBL" id="AEEQ01000016">
    <property type="protein sequence ID" value="EFM40314.1"/>
    <property type="molecule type" value="Genomic_DNA"/>
</dbReference>
<evidence type="ECO:0000313" key="3">
    <source>
        <dbReference type="Proteomes" id="UP000003323"/>
    </source>
</evidence>
<sequence length="410" mass="46445">MTKATKLQILLIHKELLLSMFVLFSLTLYVYAKIWTNTDQLGQASPQDPPIVTLTLILFFIASACRALLSWRTLKPLVQTYNFYLFLLLALFAVLFYRVTGISTFILGAIAGFALQNEKPHTVILGGGLIALFFYTIHIIGYSCGLINDQLNVNWTRQSSNGETISRLALGFCYPTRAFAFLLPACFAVYYLNKSLLKKALMTLCACYALVVFIFTNTKTSLIILIALLFGPLIEKALQKKRFLSYLAIASYPILYLISLILTLTAGSNWNGIINRLLSWRPGFWLKYINGGINFIGMSDSNRQLQKLSNPLDNYFLSPLISGGVAISIFLIIWNVIFMYLAYKNRNFKLIVIVLIFELYGMSESQIQPIIMVFLPLLFSFVLSKTALDDNDFFRYELQTEDTFNGESSK</sequence>
<feature type="transmembrane region" description="Helical" evidence="1">
    <location>
        <begin position="51"/>
        <end position="69"/>
    </location>
</feature>
<keyword evidence="1" id="KW-0472">Membrane</keyword>
<dbReference type="RefSeq" id="WP_003843287.1">
    <property type="nucleotide sequence ID" value="NZ_GL405226.1"/>
</dbReference>
<proteinExistence type="predicted"/>
<comment type="caution">
    <text evidence="2">The sequence shown here is derived from an EMBL/GenBank/DDBJ whole genome shotgun (WGS) entry which is preliminary data.</text>
</comment>
<keyword evidence="1" id="KW-0812">Transmembrane</keyword>